<dbReference type="Pfam" id="PF02643">
    <property type="entry name" value="DUF192"/>
    <property type="match status" value="1"/>
</dbReference>
<evidence type="ECO:0000313" key="1">
    <source>
        <dbReference type="EMBL" id="SDS08949.1"/>
    </source>
</evidence>
<gene>
    <name evidence="1" type="ORF">SAMN04488552_2062</name>
</gene>
<name>A0A1H1PEA0_9FLAO</name>
<dbReference type="PANTHER" id="PTHR37953:SF1">
    <property type="entry name" value="UPF0127 PROTEIN MJ1496"/>
    <property type="match status" value="1"/>
</dbReference>
<organism evidence="1 2">
    <name type="scientific">Christiangramia echinicola</name>
    <dbReference type="NCBI Taxonomy" id="279359"/>
    <lineage>
        <taxon>Bacteria</taxon>
        <taxon>Pseudomonadati</taxon>
        <taxon>Bacteroidota</taxon>
        <taxon>Flavobacteriia</taxon>
        <taxon>Flavobacteriales</taxon>
        <taxon>Flavobacteriaceae</taxon>
        <taxon>Christiangramia</taxon>
    </lineage>
</organism>
<dbReference type="Proteomes" id="UP000198858">
    <property type="component" value="Chromosome I"/>
</dbReference>
<accession>A0A1H1PEA0</accession>
<dbReference type="RefSeq" id="WP_089662403.1">
    <property type="nucleotide sequence ID" value="NZ_LT629745.1"/>
</dbReference>
<reference evidence="1 2" key="1">
    <citation type="submission" date="2016-10" db="EMBL/GenBank/DDBJ databases">
        <authorList>
            <person name="Varghese N."/>
            <person name="Submissions S."/>
        </authorList>
    </citation>
    <scope>NUCLEOTIDE SEQUENCE [LARGE SCALE GENOMIC DNA]</scope>
    <source>
        <strain evidence="1 2">Mar_2010_102</strain>
    </source>
</reference>
<dbReference type="PANTHER" id="PTHR37953">
    <property type="entry name" value="UPF0127 PROTEIN MJ1496"/>
    <property type="match status" value="1"/>
</dbReference>
<dbReference type="PROSITE" id="PS51257">
    <property type="entry name" value="PROKAR_LIPOPROTEIN"/>
    <property type="match status" value="1"/>
</dbReference>
<dbReference type="EMBL" id="LT629745">
    <property type="protein sequence ID" value="SDS08949.1"/>
    <property type="molecule type" value="Genomic_DNA"/>
</dbReference>
<evidence type="ECO:0000313" key="2">
    <source>
        <dbReference type="Proteomes" id="UP000198858"/>
    </source>
</evidence>
<dbReference type="InterPro" id="IPR003795">
    <property type="entry name" value="DUF192"/>
</dbReference>
<proteinExistence type="predicted"/>
<sequence length="165" mass="18840">MKRNILGFAGLSLFLSLSFSSCEDDKKEEIIETDPINFTKEGEVYIIKASGDTLRKLDVELAETDYEHQTGLMYRESLENDQGMLFIYDSERVRSFYMKNTYIPLDIIYYGTDSTLVSIQKNATPRDETSLPSEGPTQFVLEINGGLSDQWGIEDGDRFSFQNIN</sequence>
<keyword evidence="2" id="KW-1185">Reference proteome</keyword>
<dbReference type="STRING" id="1250231.SAMN04488552_2062"/>
<dbReference type="Gene3D" id="2.60.120.1140">
    <property type="entry name" value="Protein of unknown function DUF192"/>
    <property type="match status" value="1"/>
</dbReference>
<protein>
    <recommendedName>
        <fullName evidence="3">DUF192 domain-containing protein</fullName>
    </recommendedName>
</protein>
<evidence type="ECO:0008006" key="3">
    <source>
        <dbReference type="Google" id="ProtNLM"/>
    </source>
</evidence>
<dbReference type="AlphaFoldDB" id="A0A1H1PEA0"/>
<dbReference type="InterPro" id="IPR038695">
    <property type="entry name" value="Saro_0823-like_sf"/>
</dbReference>